<organism evidence="2 3">
    <name type="scientific">Gimesia alba</name>
    <dbReference type="NCBI Taxonomy" id="2527973"/>
    <lineage>
        <taxon>Bacteria</taxon>
        <taxon>Pseudomonadati</taxon>
        <taxon>Planctomycetota</taxon>
        <taxon>Planctomycetia</taxon>
        <taxon>Planctomycetales</taxon>
        <taxon>Planctomycetaceae</taxon>
        <taxon>Gimesia</taxon>
    </lineage>
</organism>
<comment type="similarity">
    <text evidence="1">Belongs to the short-chain dehydrogenases/reductases (SDR) family.</text>
</comment>
<dbReference type="PROSITE" id="PS00061">
    <property type="entry name" value="ADH_SHORT"/>
    <property type="match status" value="1"/>
</dbReference>
<keyword evidence="2" id="KW-0560">Oxidoreductase</keyword>
<dbReference type="Pfam" id="PF00106">
    <property type="entry name" value="adh_short"/>
    <property type="match status" value="1"/>
</dbReference>
<dbReference type="GO" id="GO:0031132">
    <property type="term" value="F:serine 3-dehydrogenase activity"/>
    <property type="evidence" value="ECO:0007669"/>
    <property type="project" value="UniProtKB-EC"/>
</dbReference>
<dbReference type="InterPro" id="IPR053241">
    <property type="entry name" value="NADPH_pterin_aldehyde_rdct"/>
</dbReference>
<evidence type="ECO:0000256" key="1">
    <source>
        <dbReference type="RuleBase" id="RU000363"/>
    </source>
</evidence>
<dbReference type="AlphaFoldDB" id="A0A517RKY5"/>
<reference evidence="2 3" key="1">
    <citation type="submission" date="2019-02" db="EMBL/GenBank/DDBJ databases">
        <title>Deep-cultivation of Planctomycetes and their phenomic and genomic characterization uncovers novel biology.</title>
        <authorList>
            <person name="Wiegand S."/>
            <person name="Jogler M."/>
            <person name="Boedeker C."/>
            <person name="Pinto D."/>
            <person name="Vollmers J."/>
            <person name="Rivas-Marin E."/>
            <person name="Kohn T."/>
            <person name="Peeters S.H."/>
            <person name="Heuer A."/>
            <person name="Rast P."/>
            <person name="Oberbeckmann S."/>
            <person name="Bunk B."/>
            <person name="Jeske O."/>
            <person name="Meyerdierks A."/>
            <person name="Storesund J.E."/>
            <person name="Kallscheuer N."/>
            <person name="Luecker S."/>
            <person name="Lage O.M."/>
            <person name="Pohl T."/>
            <person name="Merkel B.J."/>
            <person name="Hornburger P."/>
            <person name="Mueller R.-W."/>
            <person name="Bruemmer F."/>
            <person name="Labrenz M."/>
            <person name="Spormann A.M."/>
            <person name="Op den Camp H."/>
            <person name="Overmann J."/>
            <person name="Amann R."/>
            <person name="Jetten M.S.M."/>
            <person name="Mascher T."/>
            <person name="Medema M.H."/>
            <person name="Devos D.P."/>
            <person name="Kaster A.-K."/>
            <person name="Ovreas L."/>
            <person name="Rohde M."/>
            <person name="Galperin M.Y."/>
            <person name="Jogler C."/>
        </authorList>
    </citation>
    <scope>NUCLEOTIDE SEQUENCE [LARGE SCALE GENOMIC DNA]</scope>
    <source>
        <strain evidence="2 3">Pan241w</strain>
    </source>
</reference>
<dbReference type="InterPro" id="IPR020904">
    <property type="entry name" value="Sc_DH/Rdtase_CS"/>
</dbReference>
<evidence type="ECO:0000313" key="2">
    <source>
        <dbReference type="EMBL" id="QDT44509.1"/>
    </source>
</evidence>
<proteinExistence type="inferred from homology"/>
<keyword evidence="3" id="KW-1185">Reference proteome</keyword>
<dbReference type="EMBL" id="CP036269">
    <property type="protein sequence ID" value="QDT44509.1"/>
    <property type="molecule type" value="Genomic_DNA"/>
</dbReference>
<dbReference type="PRINTS" id="PR00080">
    <property type="entry name" value="SDRFAMILY"/>
</dbReference>
<accession>A0A517RKY5</accession>
<dbReference type="InterPro" id="IPR002347">
    <property type="entry name" value="SDR_fam"/>
</dbReference>
<dbReference type="PANTHER" id="PTHR45267:SF2">
    <property type="entry name" value="NADPH-DEPENDENT PTERIN ALDEHYDE REDUCTASE"/>
    <property type="match status" value="1"/>
</dbReference>
<dbReference type="GO" id="GO:0005829">
    <property type="term" value="C:cytosol"/>
    <property type="evidence" value="ECO:0007669"/>
    <property type="project" value="TreeGrafter"/>
</dbReference>
<dbReference type="OrthoDB" id="9775296at2"/>
<dbReference type="KEGG" id="gaz:Pan241w_46200"/>
<name>A0A517RKY5_9PLAN</name>
<protein>
    <submittedName>
        <fullName evidence="2">Serine 3-dehydrogenase</fullName>
        <ecNumber evidence="2">1.1.1.276</ecNumber>
    </submittedName>
</protein>
<dbReference type="Proteomes" id="UP000317171">
    <property type="component" value="Chromosome"/>
</dbReference>
<dbReference type="CDD" id="cd05233">
    <property type="entry name" value="SDR_c"/>
    <property type="match status" value="1"/>
</dbReference>
<dbReference type="SUPFAM" id="SSF51735">
    <property type="entry name" value="NAD(P)-binding Rossmann-fold domains"/>
    <property type="match status" value="1"/>
</dbReference>
<dbReference type="Gene3D" id="3.40.50.720">
    <property type="entry name" value="NAD(P)-binding Rossmann-like Domain"/>
    <property type="match status" value="1"/>
</dbReference>
<dbReference type="RefSeq" id="WP_145220027.1">
    <property type="nucleotide sequence ID" value="NZ_CP036269.1"/>
</dbReference>
<gene>
    <name evidence="2" type="primary">sdh</name>
    <name evidence="2" type="ORF">Pan241w_46200</name>
</gene>
<evidence type="ECO:0000313" key="3">
    <source>
        <dbReference type="Proteomes" id="UP000317171"/>
    </source>
</evidence>
<dbReference type="PRINTS" id="PR00081">
    <property type="entry name" value="GDHRDH"/>
</dbReference>
<dbReference type="EC" id="1.1.1.276" evidence="2"/>
<dbReference type="PANTHER" id="PTHR45267">
    <property type="match status" value="1"/>
</dbReference>
<dbReference type="InterPro" id="IPR036291">
    <property type="entry name" value="NAD(P)-bd_dom_sf"/>
</dbReference>
<sequence>MSKVIVLTGATQGLGRAMTAGFIEAGHTVIGCGRSAEKIAALSNQYGAAHQFSVVDISDNSSVQFWAASAIDRFGAPDLLLNNAAQINENAPLWEVPAEDFDSIIDVNIKGTANTIRHFLPAMLEQQTGVVVNFSSGWGRSTSAEVASYCATKWAVEGLTQALAQELPQGMAAIPLNPGIINTEMLQSCFGSHAAHYPTAEEWAETAVPFLLGLSARDNGKQLTAPG</sequence>